<keyword evidence="5" id="KW-1185">Reference proteome</keyword>
<dbReference type="EMBL" id="JAAABI010000002">
    <property type="protein sequence ID" value="NAY91733.1"/>
    <property type="molecule type" value="Genomic_DNA"/>
</dbReference>
<sequence>MNSQADKKILITAANGHTGLPAAKELLRLGFQVRAMVRNPQNPNALALKRMGAEIFVGDLEDYRDNKKALEGIDRAYFCPPFAKNTLFKTIAFIIAAEESAVEHVVYMSQWLLSQDHPSINTKEQWLGDQIVKMHRKVQYTFVNPGMFAFTYFFTVEMIAQLGIMPTSIKGKGLNPPPSEEDQGRVVAHILKDPAGHHGKTYRPTGPKIISQQDVADTFSKIFKRKVKILEISEKMLLKSLKSMGYPIYEYANIIYYLKDVEQNVMAYGGVTDVVKELTGREPEDFETIARRAVSKMPQANQNFPNKMKALFNFMKIAFTKTPDLTSFERQQHFPNFIHGMNQVIENESWIKLRTQTSYNVKNTSIKGQIDLLPSAAL</sequence>
<dbReference type="InterPro" id="IPR036291">
    <property type="entry name" value="NAD(P)-bd_dom_sf"/>
</dbReference>
<dbReference type="Gene3D" id="3.90.25.10">
    <property type="entry name" value="UDP-galactose 4-epimerase, domain 1"/>
    <property type="match status" value="1"/>
</dbReference>
<dbReference type="PANTHER" id="PTHR42748">
    <property type="entry name" value="NITROGEN METABOLITE REPRESSION PROTEIN NMRA FAMILY MEMBER"/>
    <property type="match status" value="1"/>
</dbReference>
<gene>
    <name evidence="4" type="ORF">GTQ34_07380</name>
</gene>
<comment type="similarity">
    <text evidence="1">Belongs to the NmrA-type oxidoreductase family.</text>
</comment>
<feature type="domain" description="NmrA-like" evidence="3">
    <location>
        <begin position="6"/>
        <end position="272"/>
    </location>
</feature>
<comment type="caution">
    <text evidence="4">The sequence shown here is derived from an EMBL/GenBank/DDBJ whole genome shotgun (WGS) entry which is preliminary data.</text>
</comment>
<protein>
    <submittedName>
        <fullName evidence="4">NmrA family NAD(P)-binding protein</fullName>
    </submittedName>
</protein>
<evidence type="ECO:0000259" key="3">
    <source>
        <dbReference type="Pfam" id="PF05368"/>
    </source>
</evidence>
<evidence type="ECO:0000313" key="5">
    <source>
        <dbReference type="Proteomes" id="UP000667650"/>
    </source>
</evidence>
<evidence type="ECO:0000256" key="2">
    <source>
        <dbReference type="ARBA" id="ARBA00022857"/>
    </source>
</evidence>
<proteinExistence type="inferred from homology"/>
<dbReference type="RefSeq" id="WP_166523137.1">
    <property type="nucleotide sequence ID" value="NZ_JAAABI010000002.1"/>
</dbReference>
<keyword evidence="2" id="KW-0521">NADP</keyword>
<dbReference type="InterPro" id="IPR008030">
    <property type="entry name" value="NmrA-like"/>
</dbReference>
<dbReference type="Gene3D" id="3.40.50.720">
    <property type="entry name" value="NAD(P)-binding Rossmann-like Domain"/>
    <property type="match status" value="1"/>
</dbReference>
<dbReference type="SUPFAM" id="SSF51735">
    <property type="entry name" value="NAD(P)-binding Rossmann-fold domains"/>
    <property type="match status" value="1"/>
</dbReference>
<accession>A0A964WXE7</accession>
<dbReference type="Proteomes" id="UP000667650">
    <property type="component" value="Unassembled WGS sequence"/>
</dbReference>
<name>A0A964WXE7_9FLAO</name>
<evidence type="ECO:0000313" key="4">
    <source>
        <dbReference type="EMBL" id="NAY91733.1"/>
    </source>
</evidence>
<dbReference type="Pfam" id="PF05368">
    <property type="entry name" value="NmrA"/>
    <property type="match status" value="1"/>
</dbReference>
<evidence type="ECO:0000256" key="1">
    <source>
        <dbReference type="ARBA" id="ARBA00006328"/>
    </source>
</evidence>
<dbReference type="PANTHER" id="PTHR42748:SF7">
    <property type="entry name" value="NMRA LIKE REDOX SENSOR 1-RELATED"/>
    <property type="match status" value="1"/>
</dbReference>
<reference evidence="4" key="1">
    <citation type="submission" date="2020-01" db="EMBL/GenBank/DDBJ databases">
        <title>Muricauda ochracea sp. nov., isolated from a tidal flat of Garorim bay in Korea.</title>
        <authorList>
            <person name="Kim D."/>
            <person name="Yoo Y."/>
            <person name="Kim J.-J."/>
        </authorList>
    </citation>
    <scope>NUCLEOTIDE SEQUENCE</scope>
    <source>
        <strain evidence="4">JGD-17</strain>
    </source>
</reference>
<dbReference type="AlphaFoldDB" id="A0A964WXE7"/>
<dbReference type="InterPro" id="IPR051164">
    <property type="entry name" value="NmrA-like_oxidored"/>
</dbReference>
<organism evidence="4 5">
    <name type="scientific">Flagellimonas ochracea</name>
    <dbReference type="NCBI Taxonomy" id="2696472"/>
    <lineage>
        <taxon>Bacteria</taxon>
        <taxon>Pseudomonadati</taxon>
        <taxon>Bacteroidota</taxon>
        <taxon>Flavobacteriia</taxon>
        <taxon>Flavobacteriales</taxon>
        <taxon>Flavobacteriaceae</taxon>
        <taxon>Flagellimonas</taxon>
    </lineage>
</organism>